<organism evidence="1 2">
    <name type="scientific">Colletotrichum truncatum</name>
    <name type="common">Anthracnose fungus</name>
    <name type="synonym">Colletotrichum capsici</name>
    <dbReference type="NCBI Taxonomy" id="5467"/>
    <lineage>
        <taxon>Eukaryota</taxon>
        <taxon>Fungi</taxon>
        <taxon>Dikarya</taxon>
        <taxon>Ascomycota</taxon>
        <taxon>Pezizomycotina</taxon>
        <taxon>Sordariomycetes</taxon>
        <taxon>Hypocreomycetidae</taxon>
        <taxon>Glomerellales</taxon>
        <taxon>Glomerellaceae</taxon>
        <taxon>Colletotrichum</taxon>
        <taxon>Colletotrichum truncatum species complex</taxon>
    </lineage>
</organism>
<comment type="caution">
    <text evidence="1">The sequence shown here is derived from an EMBL/GenBank/DDBJ whole genome shotgun (WGS) entry which is preliminary data.</text>
</comment>
<dbReference type="EMBL" id="VUJX02000002">
    <property type="protein sequence ID" value="KAL0941783.1"/>
    <property type="molecule type" value="Genomic_DNA"/>
</dbReference>
<gene>
    <name evidence="1" type="ORF">CTRU02_204546</name>
</gene>
<evidence type="ECO:0000313" key="1">
    <source>
        <dbReference type="EMBL" id="KAL0941783.1"/>
    </source>
</evidence>
<protein>
    <submittedName>
        <fullName evidence="1">Uncharacterized protein</fullName>
    </submittedName>
</protein>
<proteinExistence type="predicted"/>
<name>A0ACC3ZCC6_COLTU</name>
<accession>A0ACC3ZCC6</accession>
<sequence>MGYSSHTHQTPASSIHIVAPAETATEQWSQRTLPSSQKRSNLAFPALKEPESKQVIKPLEADASDDVVCQSQMEFEADPAHEFWKWSVHKQNWYHFDESTGSILWAPLQLD</sequence>
<keyword evidence="2" id="KW-1185">Reference proteome</keyword>
<evidence type="ECO:0000313" key="2">
    <source>
        <dbReference type="Proteomes" id="UP000805649"/>
    </source>
</evidence>
<dbReference type="Proteomes" id="UP000805649">
    <property type="component" value="Unassembled WGS sequence"/>
</dbReference>
<reference evidence="1 2" key="1">
    <citation type="journal article" date="2020" name="Phytopathology">
        <title>Genome Sequence Resources of Colletotrichum truncatum, C. plurivorum, C. musicola, and C. sojae: Four Species Pathogenic to Soybean (Glycine max).</title>
        <authorList>
            <person name="Rogerio F."/>
            <person name="Boufleur T.R."/>
            <person name="Ciampi-Guillardi M."/>
            <person name="Sukno S.A."/>
            <person name="Thon M.R."/>
            <person name="Massola Junior N.S."/>
            <person name="Baroncelli R."/>
        </authorList>
    </citation>
    <scope>NUCLEOTIDE SEQUENCE [LARGE SCALE GENOMIC DNA]</scope>
    <source>
        <strain evidence="1 2">CMES1059</strain>
    </source>
</reference>